<proteinExistence type="predicted"/>
<organism evidence="2 3">
    <name type="scientific">Streptomyces axinellae</name>
    <dbReference type="NCBI Taxonomy" id="552788"/>
    <lineage>
        <taxon>Bacteria</taxon>
        <taxon>Bacillati</taxon>
        <taxon>Actinomycetota</taxon>
        <taxon>Actinomycetes</taxon>
        <taxon>Kitasatosporales</taxon>
        <taxon>Streptomycetaceae</taxon>
        <taxon>Streptomyces</taxon>
    </lineage>
</organism>
<dbReference type="EMBL" id="BAAARJ010000008">
    <property type="protein sequence ID" value="GAA2613803.1"/>
    <property type="molecule type" value="Genomic_DNA"/>
</dbReference>
<comment type="caution">
    <text evidence="2">The sequence shown here is derived from an EMBL/GenBank/DDBJ whole genome shotgun (WGS) entry which is preliminary data.</text>
</comment>
<keyword evidence="3" id="KW-1185">Reference proteome</keyword>
<dbReference type="Proteomes" id="UP001501447">
    <property type="component" value="Unassembled WGS sequence"/>
</dbReference>
<accession>A0ABN3Q6E8</accession>
<evidence type="ECO:0000313" key="2">
    <source>
        <dbReference type="EMBL" id="GAA2613803.1"/>
    </source>
</evidence>
<protein>
    <submittedName>
        <fullName evidence="2">Uncharacterized protein</fullName>
    </submittedName>
</protein>
<reference evidence="2 3" key="1">
    <citation type="journal article" date="2019" name="Int. J. Syst. Evol. Microbiol.">
        <title>The Global Catalogue of Microorganisms (GCM) 10K type strain sequencing project: providing services to taxonomists for standard genome sequencing and annotation.</title>
        <authorList>
            <consortium name="The Broad Institute Genomics Platform"/>
            <consortium name="The Broad Institute Genome Sequencing Center for Infectious Disease"/>
            <person name="Wu L."/>
            <person name="Ma J."/>
        </authorList>
    </citation>
    <scope>NUCLEOTIDE SEQUENCE [LARGE SCALE GENOMIC DNA]</scope>
    <source>
        <strain evidence="2 3">JCM 16373</strain>
    </source>
</reference>
<evidence type="ECO:0000313" key="3">
    <source>
        <dbReference type="Proteomes" id="UP001501447"/>
    </source>
</evidence>
<feature type="region of interest" description="Disordered" evidence="1">
    <location>
        <begin position="1"/>
        <end position="33"/>
    </location>
</feature>
<evidence type="ECO:0000256" key="1">
    <source>
        <dbReference type="SAM" id="MobiDB-lite"/>
    </source>
</evidence>
<sequence>MGVSWLNPPGHADPRAPPPSHMGRGTRRPWPGSGEGNCSCLDGLFRCPAPVTGSAESPCPYV</sequence>
<name>A0ABN3Q6E8_9ACTN</name>
<gene>
    <name evidence="2" type="ORF">GCM10009863_29420</name>
</gene>